<dbReference type="KEGG" id="ble:BleG1_2779"/>
<keyword evidence="6" id="KW-0808">Transferase</keyword>
<dbReference type="eggNOG" id="COG0772">
    <property type="taxonomic scope" value="Bacteria"/>
</dbReference>
<name>A0A060M5H0_9BACI</name>
<dbReference type="InterPro" id="IPR018365">
    <property type="entry name" value="Cell_cycle_FtsW-rel_CS"/>
</dbReference>
<feature type="transmembrane region" description="Helical" evidence="22">
    <location>
        <begin position="107"/>
        <end position="128"/>
    </location>
</feature>
<evidence type="ECO:0000256" key="4">
    <source>
        <dbReference type="ARBA" id="ARBA00022618"/>
    </source>
</evidence>
<keyword evidence="12" id="KW-0131">Cell cycle</keyword>
<dbReference type="PANTHER" id="PTHR30474">
    <property type="entry name" value="CELL CYCLE PROTEIN"/>
    <property type="match status" value="1"/>
</dbReference>
<dbReference type="PATRIC" id="fig|1246626.3.peg.2772"/>
<protein>
    <recommendedName>
        <fullName evidence="17">Probable peptidoglycan glycosyltransferase FtsW</fullName>
        <ecNumber evidence="19">2.4.99.28</ecNumber>
    </recommendedName>
    <alternativeName>
        <fullName evidence="18">Cell division protein FtsW</fullName>
    </alternativeName>
    <alternativeName>
        <fullName evidence="15">Cell wall polymerase</fullName>
    </alternativeName>
    <alternativeName>
        <fullName evidence="14">Peptidoglycan polymerase</fullName>
    </alternativeName>
</protein>
<evidence type="ECO:0000256" key="16">
    <source>
        <dbReference type="ARBA" id="ARBA00038053"/>
    </source>
</evidence>
<evidence type="ECO:0000313" key="23">
    <source>
        <dbReference type="EMBL" id="AIC95344.1"/>
    </source>
</evidence>
<dbReference type="GO" id="GO:0015648">
    <property type="term" value="F:lipid-linked peptidoglycan transporter activity"/>
    <property type="evidence" value="ECO:0007669"/>
    <property type="project" value="TreeGrafter"/>
</dbReference>
<comment type="similarity">
    <text evidence="16">Belongs to the SEDS family. FtsW subfamily.</text>
</comment>
<keyword evidence="13" id="KW-0961">Cell wall biogenesis/degradation</keyword>
<feature type="transmembrane region" description="Helical" evidence="22">
    <location>
        <begin position="51"/>
        <end position="69"/>
    </location>
</feature>
<evidence type="ECO:0000256" key="12">
    <source>
        <dbReference type="ARBA" id="ARBA00023306"/>
    </source>
</evidence>
<dbReference type="GO" id="GO:0009252">
    <property type="term" value="P:peptidoglycan biosynthetic process"/>
    <property type="evidence" value="ECO:0007669"/>
    <property type="project" value="UniProtKB-KW"/>
</dbReference>
<evidence type="ECO:0000313" key="24">
    <source>
        <dbReference type="Proteomes" id="UP000027142"/>
    </source>
</evidence>
<keyword evidence="11 22" id="KW-0472">Membrane</keyword>
<evidence type="ECO:0000256" key="13">
    <source>
        <dbReference type="ARBA" id="ARBA00023316"/>
    </source>
</evidence>
<dbReference type="InterPro" id="IPR001182">
    <property type="entry name" value="FtsW/RodA"/>
</dbReference>
<dbReference type="PANTHER" id="PTHR30474:SF2">
    <property type="entry name" value="PEPTIDOGLYCAN GLYCOSYLTRANSFERASE FTSW-RELATED"/>
    <property type="match status" value="1"/>
</dbReference>
<dbReference type="AlphaFoldDB" id="A0A060M5H0"/>
<evidence type="ECO:0000256" key="15">
    <source>
        <dbReference type="ARBA" id="ARBA00033270"/>
    </source>
</evidence>
<dbReference type="EMBL" id="CP003923">
    <property type="protein sequence ID" value="AIC95344.1"/>
    <property type="molecule type" value="Genomic_DNA"/>
</dbReference>
<comment type="pathway">
    <text evidence="2">Cell wall biogenesis; peptidoglycan biosynthesis.</text>
</comment>
<comment type="subcellular location">
    <subcellularLocation>
        <location evidence="1">Cell membrane</location>
        <topology evidence="1">Multi-pass membrane protein</topology>
    </subcellularLocation>
</comment>
<evidence type="ECO:0000256" key="18">
    <source>
        <dbReference type="ARBA" id="ARBA00041418"/>
    </source>
</evidence>
<comment type="catalytic activity">
    <reaction evidence="20">
        <text>[GlcNAc-(1-&gt;4)-Mur2Ac(oyl-L-Ala-gamma-D-Glu-L-Lys-D-Ala-D-Ala)](n)-di-trans,octa-cis-undecaprenyl diphosphate + beta-D-GlcNAc-(1-&gt;4)-Mur2Ac(oyl-L-Ala-gamma-D-Glu-L-Lys-D-Ala-D-Ala)-di-trans,octa-cis-undecaprenyl diphosphate = [GlcNAc-(1-&gt;4)-Mur2Ac(oyl-L-Ala-gamma-D-Glu-L-Lys-D-Ala-D-Ala)](n+1)-di-trans,octa-cis-undecaprenyl diphosphate + di-trans,octa-cis-undecaprenyl diphosphate + H(+)</text>
        <dbReference type="Rhea" id="RHEA:23708"/>
        <dbReference type="Rhea" id="RHEA-COMP:9602"/>
        <dbReference type="Rhea" id="RHEA-COMP:9603"/>
        <dbReference type="ChEBI" id="CHEBI:15378"/>
        <dbReference type="ChEBI" id="CHEBI:58405"/>
        <dbReference type="ChEBI" id="CHEBI:60033"/>
        <dbReference type="ChEBI" id="CHEBI:78435"/>
        <dbReference type="EC" id="2.4.99.28"/>
    </reaction>
</comment>
<dbReference type="GO" id="GO:0051301">
    <property type="term" value="P:cell division"/>
    <property type="evidence" value="ECO:0007669"/>
    <property type="project" value="UniProtKB-KW"/>
</dbReference>
<feature type="transmembrane region" description="Helical" evidence="22">
    <location>
        <begin position="306"/>
        <end position="327"/>
    </location>
</feature>
<keyword evidence="3" id="KW-1003">Cell membrane</keyword>
<gene>
    <name evidence="23" type="ORF">BleG1_2779</name>
</gene>
<sequence>MNYSFRKDNDWLLIGATIILSLFGLLMVYSASYVEGYLRFENPYYYVMRQGMWLGLSSVAFIVLMHFQYRHFQKITPLIIFMSIVLLILVKLIGLGEDVGSSRWIRIGPVGLQPSEFVKLGLIIYLAHVYSRKQAYIDDFVNGVMPPLIIVGVMFGLIMLQPDLGTATSIMLTAILLVVISGAKWRHLIGLVMVGGLVFAALAIFEPYRLRRLVSFADPFANPDGDGFQLIHGYLAISNGGFTGLGLGESMQKLRNLPEGHTDFILTIISEELGFLGIAIVFLCYGIILFRGVSIGTKCKNPFGSLLAFGIVFSLAIQIIFNVGAVSGMLPITGVTLPLVSYGGTSLLVTLMSVAILANIHQNNERQKRKQMDEGESLSA</sequence>
<dbReference type="STRING" id="1246626.BleG1_2779"/>
<dbReference type="InterPro" id="IPR013437">
    <property type="entry name" value="FtsW"/>
</dbReference>
<evidence type="ECO:0000256" key="14">
    <source>
        <dbReference type="ARBA" id="ARBA00032370"/>
    </source>
</evidence>
<evidence type="ECO:0000256" key="9">
    <source>
        <dbReference type="ARBA" id="ARBA00022984"/>
    </source>
</evidence>
<evidence type="ECO:0000256" key="10">
    <source>
        <dbReference type="ARBA" id="ARBA00022989"/>
    </source>
</evidence>
<dbReference type="NCBIfam" id="TIGR02614">
    <property type="entry name" value="ftsW"/>
    <property type="match status" value="1"/>
</dbReference>
<feature type="transmembrane region" description="Helical" evidence="22">
    <location>
        <begin position="164"/>
        <end position="181"/>
    </location>
</feature>
<feature type="transmembrane region" description="Helical" evidence="22">
    <location>
        <begin position="76"/>
        <end position="95"/>
    </location>
</feature>
<keyword evidence="5" id="KW-0328">Glycosyltransferase</keyword>
<reference evidence="23 24" key="1">
    <citation type="journal article" date="2014" name="Gene">
        <title>A comparative genomic analysis of the alkalitolerant soil bacterium Bacillus lehensis G1.</title>
        <authorList>
            <person name="Noor Y.M."/>
            <person name="Samsulrizal N.H."/>
            <person name="Jema'on N.A."/>
            <person name="Low K.O."/>
            <person name="Ramli A.N."/>
            <person name="Alias N.I."/>
            <person name="Damis S.I."/>
            <person name="Fuzi S.F."/>
            <person name="Isa M.N."/>
            <person name="Murad A.M."/>
            <person name="Raih M.F."/>
            <person name="Bakar F.D."/>
            <person name="Najimudin N."/>
            <person name="Mahadi N.M."/>
            <person name="Illias R.M."/>
        </authorList>
    </citation>
    <scope>NUCLEOTIDE SEQUENCE [LARGE SCALE GENOMIC DNA]</scope>
    <source>
        <strain evidence="23 24">G1</strain>
    </source>
</reference>
<dbReference type="PROSITE" id="PS00428">
    <property type="entry name" value="FTSW_RODA_SPOVE"/>
    <property type="match status" value="1"/>
</dbReference>
<keyword evidence="8" id="KW-0133">Cell shape</keyword>
<evidence type="ECO:0000256" key="7">
    <source>
        <dbReference type="ARBA" id="ARBA00022692"/>
    </source>
</evidence>
<dbReference type="GO" id="GO:0008955">
    <property type="term" value="F:peptidoglycan glycosyltransferase activity"/>
    <property type="evidence" value="ECO:0007669"/>
    <property type="project" value="UniProtKB-EC"/>
</dbReference>
<dbReference type="GO" id="GO:0071555">
    <property type="term" value="P:cell wall organization"/>
    <property type="evidence" value="ECO:0007669"/>
    <property type="project" value="UniProtKB-KW"/>
</dbReference>
<dbReference type="GO" id="GO:0032153">
    <property type="term" value="C:cell division site"/>
    <property type="evidence" value="ECO:0007669"/>
    <property type="project" value="TreeGrafter"/>
</dbReference>
<evidence type="ECO:0000256" key="8">
    <source>
        <dbReference type="ARBA" id="ARBA00022960"/>
    </source>
</evidence>
<evidence type="ECO:0000256" key="21">
    <source>
        <dbReference type="ARBA" id="ARBA00049966"/>
    </source>
</evidence>
<keyword evidence="9" id="KW-0573">Peptidoglycan synthesis</keyword>
<evidence type="ECO:0000256" key="22">
    <source>
        <dbReference type="SAM" id="Phobius"/>
    </source>
</evidence>
<evidence type="ECO:0000256" key="5">
    <source>
        <dbReference type="ARBA" id="ARBA00022676"/>
    </source>
</evidence>
<feature type="transmembrane region" description="Helical" evidence="22">
    <location>
        <begin position="273"/>
        <end position="294"/>
    </location>
</feature>
<comment type="function">
    <text evidence="21">Peptidoglycan polymerase that is essential for cell division.</text>
</comment>
<feature type="transmembrane region" description="Helical" evidence="22">
    <location>
        <begin position="339"/>
        <end position="360"/>
    </location>
</feature>
<accession>A0A060M5H0</accession>
<dbReference type="Proteomes" id="UP000027142">
    <property type="component" value="Chromosome"/>
</dbReference>
<evidence type="ECO:0000256" key="1">
    <source>
        <dbReference type="ARBA" id="ARBA00004651"/>
    </source>
</evidence>
<evidence type="ECO:0000256" key="11">
    <source>
        <dbReference type="ARBA" id="ARBA00023136"/>
    </source>
</evidence>
<evidence type="ECO:0000256" key="2">
    <source>
        <dbReference type="ARBA" id="ARBA00004752"/>
    </source>
</evidence>
<dbReference type="GO" id="GO:0005886">
    <property type="term" value="C:plasma membrane"/>
    <property type="evidence" value="ECO:0007669"/>
    <property type="project" value="UniProtKB-SubCell"/>
</dbReference>
<dbReference type="OrthoDB" id="9768187at2"/>
<keyword evidence="10 22" id="KW-1133">Transmembrane helix</keyword>
<dbReference type="Pfam" id="PF01098">
    <property type="entry name" value="FTSW_RODA_SPOVE"/>
    <property type="match status" value="1"/>
</dbReference>
<proteinExistence type="inferred from homology"/>
<dbReference type="EC" id="2.4.99.28" evidence="19"/>
<dbReference type="RefSeq" id="WP_038482063.1">
    <property type="nucleotide sequence ID" value="NZ_CP003923.1"/>
</dbReference>
<evidence type="ECO:0000256" key="3">
    <source>
        <dbReference type="ARBA" id="ARBA00022475"/>
    </source>
</evidence>
<feature type="transmembrane region" description="Helical" evidence="22">
    <location>
        <begin position="140"/>
        <end position="158"/>
    </location>
</feature>
<evidence type="ECO:0000256" key="19">
    <source>
        <dbReference type="ARBA" id="ARBA00044770"/>
    </source>
</evidence>
<keyword evidence="7 22" id="KW-0812">Transmembrane</keyword>
<dbReference type="HOGENOM" id="CLU_029243_0_1_9"/>
<feature type="transmembrane region" description="Helical" evidence="22">
    <location>
        <begin position="188"/>
        <end position="205"/>
    </location>
</feature>
<evidence type="ECO:0000256" key="6">
    <source>
        <dbReference type="ARBA" id="ARBA00022679"/>
    </source>
</evidence>
<organism evidence="23 24">
    <name type="scientific">Shouchella lehensis G1</name>
    <dbReference type="NCBI Taxonomy" id="1246626"/>
    <lineage>
        <taxon>Bacteria</taxon>
        <taxon>Bacillati</taxon>
        <taxon>Bacillota</taxon>
        <taxon>Bacilli</taxon>
        <taxon>Bacillales</taxon>
        <taxon>Bacillaceae</taxon>
        <taxon>Shouchella</taxon>
    </lineage>
</organism>
<keyword evidence="4" id="KW-0132">Cell division</keyword>
<keyword evidence="24" id="KW-1185">Reference proteome</keyword>
<evidence type="ECO:0000256" key="20">
    <source>
        <dbReference type="ARBA" id="ARBA00049902"/>
    </source>
</evidence>
<evidence type="ECO:0000256" key="17">
    <source>
        <dbReference type="ARBA" id="ARBA00041185"/>
    </source>
</evidence>
<dbReference type="GO" id="GO:0008360">
    <property type="term" value="P:regulation of cell shape"/>
    <property type="evidence" value="ECO:0007669"/>
    <property type="project" value="UniProtKB-KW"/>
</dbReference>
<feature type="transmembrane region" description="Helical" evidence="22">
    <location>
        <begin position="12"/>
        <end position="31"/>
    </location>
</feature>